<dbReference type="PANTHER" id="PTHR24198">
    <property type="entry name" value="ANKYRIN REPEAT AND PROTEIN KINASE DOMAIN-CONTAINING PROTEIN"/>
    <property type="match status" value="1"/>
</dbReference>
<gene>
    <name evidence="4" type="ORF">FN846DRAFT_896398</name>
</gene>
<dbReference type="InterPro" id="IPR036770">
    <property type="entry name" value="Ankyrin_rpt-contain_sf"/>
</dbReference>
<sequence length="329" mass="35305">MARRLPLELLLDILQLSDSKTFISALYTSPTLADAVLACTRLRARHSALLDQSRLAANNKAYVLSALLRHVGPERNALHAAAVAGAADAVRVLLLHGAELSPAVARRQNPLTAAARGGHVDVAKLLLAHPSAEYTPDALAVAAEQGHGMLVAVLLADGVQQRGRTARDLYLAFCRAVAAGAVAAAQLILRWSGEGLDLRQRDADGAAPLLLAARFGRVDAVRWLLEREDVRADIDAQDWANGWTALHWAGKGGHYEVMRLLVRAGADREVLDNHRLRAGGGSAGCRRQGWESVEDIENDPALRKLAARPGFAAFQALVESDGRYCAVWS</sequence>
<name>A0A5J5EE03_9PEZI</name>
<dbReference type="PROSITE" id="PS50297">
    <property type="entry name" value="ANK_REP_REGION"/>
    <property type="match status" value="2"/>
</dbReference>
<evidence type="ECO:0000313" key="4">
    <source>
        <dbReference type="EMBL" id="KAA8892968.1"/>
    </source>
</evidence>
<comment type="caution">
    <text evidence="4">The sequence shown here is derived from an EMBL/GenBank/DDBJ whole genome shotgun (WGS) entry which is preliminary data.</text>
</comment>
<accession>A0A5J5EE03</accession>
<feature type="repeat" description="ANK" evidence="3">
    <location>
        <begin position="73"/>
        <end position="101"/>
    </location>
</feature>
<proteinExistence type="predicted"/>
<dbReference type="EMBL" id="VXIS01000535">
    <property type="protein sequence ID" value="KAA8892968.1"/>
    <property type="molecule type" value="Genomic_DNA"/>
</dbReference>
<organism evidence="4 5">
    <name type="scientific">Sphaerosporella brunnea</name>
    <dbReference type="NCBI Taxonomy" id="1250544"/>
    <lineage>
        <taxon>Eukaryota</taxon>
        <taxon>Fungi</taxon>
        <taxon>Dikarya</taxon>
        <taxon>Ascomycota</taxon>
        <taxon>Pezizomycotina</taxon>
        <taxon>Pezizomycetes</taxon>
        <taxon>Pezizales</taxon>
        <taxon>Pyronemataceae</taxon>
        <taxon>Sphaerosporella</taxon>
    </lineage>
</organism>
<dbReference type="AlphaFoldDB" id="A0A5J5EE03"/>
<evidence type="ECO:0000256" key="1">
    <source>
        <dbReference type="ARBA" id="ARBA00022737"/>
    </source>
</evidence>
<evidence type="ECO:0000256" key="3">
    <source>
        <dbReference type="PROSITE-ProRule" id="PRU00023"/>
    </source>
</evidence>
<dbReference type="Pfam" id="PF12796">
    <property type="entry name" value="Ank_2"/>
    <property type="match status" value="2"/>
</dbReference>
<dbReference type="InParanoid" id="A0A5J5EE03"/>
<protein>
    <submittedName>
        <fullName evidence="4">Ankyrin repeat-containing domain protein</fullName>
    </submittedName>
</protein>
<keyword evidence="5" id="KW-1185">Reference proteome</keyword>
<reference evidence="4 5" key="1">
    <citation type="submission" date="2019-09" db="EMBL/GenBank/DDBJ databases">
        <title>Draft genome of the ectomycorrhizal ascomycete Sphaerosporella brunnea.</title>
        <authorList>
            <consortium name="DOE Joint Genome Institute"/>
            <person name="Benucci G.M."/>
            <person name="Marozzi G."/>
            <person name="Antonielli L."/>
            <person name="Sanchez S."/>
            <person name="Marco P."/>
            <person name="Wang X."/>
            <person name="Falini L.B."/>
            <person name="Barry K."/>
            <person name="Haridas S."/>
            <person name="Lipzen A."/>
            <person name="Labutti K."/>
            <person name="Grigoriev I.V."/>
            <person name="Murat C."/>
            <person name="Martin F."/>
            <person name="Albertini E."/>
            <person name="Donnini D."/>
            <person name="Bonito G."/>
        </authorList>
    </citation>
    <scope>NUCLEOTIDE SEQUENCE [LARGE SCALE GENOMIC DNA]</scope>
    <source>
        <strain evidence="4 5">Sb_GMNB300</strain>
    </source>
</reference>
<dbReference type="OrthoDB" id="539213at2759"/>
<dbReference type="InterPro" id="IPR002110">
    <property type="entry name" value="Ankyrin_rpt"/>
</dbReference>
<feature type="repeat" description="ANK" evidence="3">
    <location>
        <begin position="241"/>
        <end position="273"/>
    </location>
</feature>
<keyword evidence="1" id="KW-0677">Repeat</keyword>
<dbReference type="Proteomes" id="UP000326924">
    <property type="component" value="Unassembled WGS sequence"/>
</dbReference>
<dbReference type="Gene3D" id="1.25.40.20">
    <property type="entry name" value="Ankyrin repeat-containing domain"/>
    <property type="match status" value="2"/>
</dbReference>
<dbReference type="PANTHER" id="PTHR24198:SF165">
    <property type="entry name" value="ANKYRIN REPEAT-CONTAINING PROTEIN-RELATED"/>
    <property type="match status" value="1"/>
</dbReference>
<evidence type="ECO:0000256" key="2">
    <source>
        <dbReference type="ARBA" id="ARBA00023043"/>
    </source>
</evidence>
<keyword evidence="2 3" id="KW-0040">ANK repeat</keyword>
<dbReference type="SMART" id="SM00248">
    <property type="entry name" value="ANK"/>
    <property type="match status" value="4"/>
</dbReference>
<dbReference type="SUPFAM" id="SSF48403">
    <property type="entry name" value="Ankyrin repeat"/>
    <property type="match status" value="1"/>
</dbReference>
<dbReference type="PROSITE" id="PS50088">
    <property type="entry name" value="ANK_REPEAT"/>
    <property type="match status" value="2"/>
</dbReference>
<evidence type="ECO:0000313" key="5">
    <source>
        <dbReference type="Proteomes" id="UP000326924"/>
    </source>
</evidence>